<dbReference type="AlphaFoldDB" id="A0A545TLK2"/>
<accession>A0A545TLK2</accession>
<protein>
    <recommendedName>
        <fullName evidence="3">Glycerol kinase</fullName>
    </recommendedName>
</protein>
<reference evidence="1 2" key="1">
    <citation type="submission" date="2019-06" db="EMBL/GenBank/DDBJ databases">
        <title>Whole genome sequence for Cellvibrionaceae sp. R142.</title>
        <authorList>
            <person name="Wang G."/>
        </authorList>
    </citation>
    <scope>NUCLEOTIDE SEQUENCE [LARGE SCALE GENOMIC DNA]</scope>
    <source>
        <strain evidence="1 2">R142</strain>
    </source>
</reference>
<sequence length="284" mass="31597">MAAERETVYSRSSLAQKLGVSLKQLTRTLIEAGWITQHDSGWKLTAKGEFEGGRYRRSQKYGEYIVWPAAILTHKVFDTYATPAVGATALGKPFQLSGHTVNAALAELGWITPHLKGWKLTAAGVALGAAQREDAKTGIPYVSWPRDTATNEPLRQVLAQLAGTDVPCCEAGGAEQVCALDGHRLGSVEEARVDNWLYVHNIVHAYRRPLATDTAVQSDFFLPVYQVVIELWPPRGDAQILAAKLEKRELYRRRQLKFIELQADDFGRLDEVLNRELFKLGVEV</sequence>
<evidence type="ECO:0000313" key="2">
    <source>
        <dbReference type="Proteomes" id="UP000319732"/>
    </source>
</evidence>
<proteinExistence type="predicted"/>
<comment type="caution">
    <text evidence="1">The sequence shown here is derived from an EMBL/GenBank/DDBJ whole genome shotgun (WGS) entry which is preliminary data.</text>
</comment>
<organism evidence="1 2">
    <name type="scientific">Exilibacterium tricleocarpae</name>
    <dbReference type="NCBI Taxonomy" id="2591008"/>
    <lineage>
        <taxon>Bacteria</taxon>
        <taxon>Pseudomonadati</taxon>
        <taxon>Pseudomonadota</taxon>
        <taxon>Gammaproteobacteria</taxon>
        <taxon>Cellvibrionales</taxon>
        <taxon>Cellvibrionaceae</taxon>
        <taxon>Exilibacterium</taxon>
    </lineage>
</organism>
<keyword evidence="2" id="KW-1185">Reference proteome</keyword>
<evidence type="ECO:0000313" key="1">
    <source>
        <dbReference type="EMBL" id="TQV78094.1"/>
    </source>
</evidence>
<evidence type="ECO:0008006" key="3">
    <source>
        <dbReference type="Google" id="ProtNLM"/>
    </source>
</evidence>
<name>A0A545TLK2_9GAMM</name>
<gene>
    <name evidence="1" type="ORF">FKG94_13515</name>
</gene>
<dbReference type="Proteomes" id="UP000319732">
    <property type="component" value="Unassembled WGS sequence"/>
</dbReference>
<dbReference type="RefSeq" id="WP_142904873.1">
    <property type="nucleotide sequence ID" value="NZ_ML660094.1"/>
</dbReference>
<dbReference type="OrthoDB" id="5500241at2"/>
<dbReference type="EMBL" id="VHSG01000013">
    <property type="protein sequence ID" value="TQV78094.1"/>
    <property type="molecule type" value="Genomic_DNA"/>
</dbReference>